<comment type="caution">
    <text evidence="10">The sequence shown here is derived from an EMBL/GenBank/DDBJ whole genome shotgun (WGS) entry which is preliminary data.</text>
</comment>
<feature type="transmembrane region" description="Helical" evidence="9">
    <location>
        <begin position="246"/>
        <end position="271"/>
    </location>
</feature>
<sequence>MLKIVGLWPQESKDQHEELLSKVQFLLNIIMLIFVLAIPALVSLIRVWGDMILMIDNLQYTLPLLITMLKVFIMWYKKEALSPLINMIVNDWIKVKMEEERIVMLKQAKIIRLLAVCGILMILSTMLITVLSFPFARTLRHVTNLTDPIGKPLPIQSYYLHDVSSSPKYELTYLIQTIALTTSGLSYTAVDSFLGLLILHVCGQIENLHLRLLNLGKDSNFKAVLKYNVKDHIRLNRSIETIDNTFNLMLLGLLFFFGILFCLHGFLIVSIVNRGDHLSILQLVWYTTATICVLMHMCLYCAVGELLVSQHQLILILNKSNFSIIKYHLINSLIINKSFHNEINFSQSEKIHRATYEYVWYTLEPKAARNLTLIMLRTKKPLNITAGKTFPMTMSTFCNVSYIKHIKYAIVFFFILLELYETMIFKCNSNIYLIDYTDLEWAISLNRCMLKIIGLWPKESKTRCKELLSKIRFLFNVIMLIFVLTIPALMSLIRVWGDMILMIDNLQYTLPLLITMLKIFIMWYNKGALSPLIDMIVKDWIKVKMEEERIVMLKQAKITRSLAICGVLMILSTHVTNFTDPVGKHLPIQAYYPHDVSNSPNFELTYLIQVIGLTTSGLSYTAVDNFLGLLILHICGQMENLHLRLLNLGKNSNFKTLLKHNVKDHIRLIRSIETINNAFNLMLLGLLFFFGILFCFDGFLIINIVERGGYLSMMQLIWYMSATICVLMHTCLYCAVGELLVTQSEKIHRATYEYVWYTLEPKAARNLTLIMLSTKKPVNITAGKTFPMTMSTFCNLLKTSAGYVSVLLANANRD</sequence>
<name>A0A836GFL1_9HYME</name>
<keyword evidence="4" id="KW-0552">Olfaction</keyword>
<dbReference type="GO" id="GO:0004984">
    <property type="term" value="F:olfactory receptor activity"/>
    <property type="evidence" value="ECO:0007669"/>
    <property type="project" value="InterPro"/>
</dbReference>
<dbReference type="AlphaFoldDB" id="A0A836GFL1"/>
<accession>A0A836GFL1</accession>
<organism evidence="10 11">
    <name type="scientific">Acromyrmex charruanus</name>
    <dbReference type="NCBI Taxonomy" id="2715315"/>
    <lineage>
        <taxon>Eukaryota</taxon>
        <taxon>Metazoa</taxon>
        <taxon>Ecdysozoa</taxon>
        <taxon>Arthropoda</taxon>
        <taxon>Hexapoda</taxon>
        <taxon>Insecta</taxon>
        <taxon>Pterygota</taxon>
        <taxon>Neoptera</taxon>
        <taxon>Endopterygota</taxon>
        <taxon>Hymenoptera</taxon>
        <taxon>Apocrita</taxon>
        <taxon>Aculeata</taxon>
        <taxon>Formicoidea</taxon>
        <taxon>Formicidae</taxon>
        <taxon>Myrmicinae</taxon>
        <taxon>Acromyrmex</taxon>
    </lineage>
</organism>
<protein>
    <submittedName>
        <fullName evidence="10">OR13A protein</fullName>
    </submittedName>
</protein>
<keyword evidence="7" id="KW-0675">Receptor</keyword>
<dbReference type="PANTHER" id="PTHR21137">
    <property type="entry name" value="ODORANT RECEPTOR"/>
    <property type="match status" value="1"/>
</dbReference>
<evidence type="ECO:0000256" key="6">
    <source>
        <dbReference type="ARBA" id="ARBA00023136"/>
    </source>
</evidence>
<evidence type="ECO:0000313" key="10">
    <source>
        <dbReference type="EMBL" id="KAG5340839.1"/>
    </source>
</evidence>
<evidence type="ECO:0000256" key="8">
    <source>
        <dbReference type="ARBA" id="ARBA00023224"/>
    </source>
</evidence>
<dbReference type="Proteomes" id="UP000669903">
    <property type="component" value="Unassembled WGS sequence"/>
</dbReference>
<dbReference type="GO" id="GO:0005886">
    <property type="term" value="C:plasma membrane"/>
    <property type="evidence" value="ECO:0007669"/>
    <property type="project" value="TreeGrafter"/>
</dbReference>
<feature type="transmembrane region" description="Helical" evidence="9">
    <location>
        <begin position="60"/>
        <end position="76"/>
    </location>
</feature>
<dbReference type="InterPro" id="IPR004117">
    <property type="entry name" value="7tm6_olfct_rcpt"/>
</dbReference>
<feature type="non-terminal residue" evidence="10">
    <location>
        <position position="814"/>
    </location>
</feature>
<dbReference type="Pfam" id="PF02949">
    <property type="entry name" value="7tm_6"/>
    <property type="match status" value="3"/>
</dbReference>
<evidence type="ECO:0000256" key="5">
    <source>
        <dbReference type="ARBA" id="ARBA00022989"/>
    </source>
</evidence>
<keyword evidence="6 9" id="KW-0472">Membrane</keyword>
<evidence type="ECO:0000256" key="4">
    <source>
        <dbReference type="ARBA" id="ARBA00022725"/>
    </source>
</evidence>
<feature type="non-terminal residue" evidence="10">
    <location>
        <position position="1"/>
    </location>
</feature>
<reference evidence="10" key="1">
    <citation type="submission" date="2020-03" db="EMBL/GenBank/DDBJ databases">
        <title>Relaxed selection underlies rapid genomic changes in the transitions from sociality to social parasitism in ants.</title>
        <authorList>
            <person name="Bi X."/>
        </authorList>
    </citation>
    <scope>NUCLEOTIDE SEQUENCE</scope>
    <source>
        <strain evidence="10">BGI-DK2014a</strain>
        <tissue evidence="10">Whole body</tissue>
    </source>
</reference>
<feature type="transmembrane region" description="Helical" evidence="9">
    <location>
        <begin position="283"/>
        <end position="308"/>
    </location>
</feature>
<comment type="subcellular location">
    <subcellularLocation>
        <location evidence="1">Membrane</location>
        <topology evidence="1">Multi-pass membrane protein</topology>
    </subcellularLocation>
</comment>
<keyword evidence="8" id="KW-0807">Transducer</keyword>
<evidence type="ECO:0000256" key="1">
    <source>
        <dbReference type="ARBA" id="ARBA00004141"/>
    </source>
</evidence>
<feature type="transmembrane region" description="Helical" evidence="9">
    <location>
        <begin position="678"/>
        <end position="705"/>
    </location>
</feature>
<proteinExistence type="predicted"/>
<evidence type="ECO:0000256" key="2">
    <source>
        <dbReference type="ARBA" id="ARBA00022606"/>
    </source>
</evidence>
<dbReference type="EMBL" id="JAANIC010003352">
    <property type="protein sequence ID" value="KAG5340839.1"/>
    <property type="molecule type" value="Genomic_DNA"/>
</dbReference>
<feature type="transmembrane region" description="Helical" evidence="9">
    <location>
        <begin position="110"/>
        <end position="136"/>
    </location>
</feature>
<keyword evidence="3 9" id="KW-0812">Transmembrane</keyword>
<feature type="transmembrane region" description="Helical" evidence="9">
    <location>
        <begin position="508"/>
        <end position="525"/>
    </location>
</feature>
<feature type="transmembrane region" description="Helical" evidence="9">
    <location>
        <begin position="25"/>
        <end position="48"/>
    </location>
</feature>
<evidence type="ECO:0000256" key="9">
    <source>
        <dbReference type="SAM" id="Phobius"/>
    </source>
</evidence>
<feature type="transmembrane region" description="Helical" evidence="9">
    <location>
        <begin position="717"/>
        <end position="741"/>
    </location>
</feature>
<dbReference type="PANTHER" id="PTHR21137:SF42">
    <property type="entry name" value="ODORANT RECEPTOR 83A"/>
    <property type="match status" value="1"/>
</dbReference>
<evidence type="ECO:0000256" key="7">
    <source>
        <dbReference type="ARBA" id="ARBA00023170"/>
    </source>
</evidence>
<evidence type="ECO:0000313" key="11">
    <source>
        <dbReference type="Proteomes" id="UP000669903"/>
    </source>
</evidence>
<dbReference type="GO" id="GO:0005549">
    <property type="term" value="F:odorant binding"/>
    <property type="evidence" value="ECO:0007669"/>
    <property type="project" value="InterPro"/>
</dbReference>
<gene>
    <name evidence="10" type="primary">Or13a_10</name>
    <name evidence="10" type="ORF">G6Z76_0013972</name>
</gene>
<feature type="transmembrane region" description="Helical" evidence="9">
    <location>
        <begin position="473"/>
        <end position="496"/>
    </location>
</feature>
<evidence type="ECO:0000256" key="3">
    <source>
        <dbReference type="ARBA" id="ARBA00022692"/>
    </source>
</evidence>
<dbReference type="GO" id="GO:0007165">
    <property type="term" value="P:signal transduction"/>
    <property type="evidence" value="ECO:0007669"/>
    <property type="project" value="UniProtKB-KW"/>
</dbReference>
<keyword evidence="11" id="KW-1185">Reference proteome</keyword>
<keyword evidence="2" id="KW-0716">Sensory transduction</keyword>
<keyword evidence="5 9" id="KW-1133">Transmembrane helix</keyword>